<dbReference type="Pfam" id="PF12923">
    <property type="entry name" value="RRP7"/>
    <property type="match status" value="1"/>
</dbReference>
<gene>
    <name evidence="6" type="primary">LOC111112561</name>
</gene>
<dbReference type="Proteomes" id="UP000694844">
    <property type="component" value="Chromosome 9"/>
</dbReference>
<dbReference type="RefSeq" id="XP_022305800.1">
    <property type="nucleotide sequence ID" value="XM_022450092.1"/>
</dbReference>
<evidence type="ECO:0000256" key="3">
    <source>
        <dbReference type="SAM" id="MobiDB-lite"/>
    </source>
</evidence>
<reference evidence="6" key="1">
    <citation type="submission" date="2025-08" db="UniProtKB">
        <authorList>
            <consortium name="RefSeq"/>
        </authorList>
    </citation>
    <scope>IDENTIFICATION</scope>
    <source>
        <tissue evidence="6">Whole sample</tissue>
    </source>
</reference>
<evidence type="ECO:0000313" key="5">
    <source>
        <dbReference type="Proteomes" id="UP000694844"/>
    </source>
</evidence>
<feature type="region of interest" description="Disordered" evidence="3">
    <location>
        <begin position="197"/>
        <end position="222"/>
    </location>
</feature>
<dbReference type="GO" id="GO:0032545">
    <property type="term" value="C:CURI complex"/>
    <property type="evidence" value="ECO:0007669"/>
    <property type="project" value="TreeGrafter"/>
</dbReference>
<dbReference type="CDD" id="cd12951">
    <property type="entry name" value="RRP7_Rrp7A"/>
    <property type="match status" value="1"/>
</dbReference>
<dbReference type="Gene3D" id="6.10.250.1770">
    <property type="match status" value="1"/>
</dbReference>
<dbReference type="GeneID" id="111112561"/>
<dbReference type="SUPFAM" id="SSF54928">
    <property type="entry name" value="RNA-binding domain, RBD"/>
    <property type="match status" value="1"/>
</dbReference>
<dbReference type="CDD" id="cd12294">
    <property type="entry name" value="RRM_Rrp7A"/>
    <property type="match status" value="1"/>
</dbReference>
<feature type="compositionally biased region" description="Basic and acidic residues" evidence="3">
    <location>
        <begin position="208"/>
        <end position="222"/>
    </location>
</feature>
<dbReference type="InterPro" id="IPR040446">
    <property type="entry name" value="RRP7"/>
</dbReference>
<dbReference type="PANTHER" id="PTHR13191">
    <property type="entry name" value="RIBOSOMAL RNA PROCESSING PROTEIN 7-RELATED"/>
    <property type="match status" value="1"/>
</dbReference>
<dbReference type="InterPro" id="IPR034890">
    <property type="entry name" value="Rrp7A_RRM"/>
</dbReference>
<name>A0A8B8BR63_CRAVI</name>
<dbReference type="GO" id="GO:0034456">
    <property type="term" value="C:UTP-C complex"/>
    <property type="evidence" value="ECO:0007669"/>
    <property type="project" value="TreeGrafter"/>
</dbReference>
<keyword evidence="5" id="KW-1185">Reference proteome</keyword>
<dbReference type="PROSITE" id="PS50102">
    <property type="entry name" value="RRM"/>
    <property type="match status" value="1"/>
</dbReference>
<feature type="domain" description="RRM" evidence="4">
    <location>
        <begin position="46"/>
        <end position="151"/>
    </location>
</feature>
<dbReference type="PANTHER" id="PTHR13191:SF0">
    <property type="entry name" value="RIBOSOMAL RNA-PROCESSING PROTEIN 7 HOMOLOG A-RELATED"/>
    <property type="match status" value="1"/>
</dbReference>
<evidence type="ECO:0000256" key="2">
    <source>
        <dbReference type="PROSITE-ProRule" id="PRU00176"/>
    </source>
</evidence>
<dbReference type="InterPro" id="IPR012677">
    <property type="entry name" value="Nucleotide-bd_a/b_plait_sf"/>
</dbReference>
<dbReference type="GO" id="GO:0000028">
    <property type="term" value="P:ribosomal small subunit assembly"/>
    <property type="evidence" value="ECO:0007669"/>
    <property type="project" value="TreeGrafter"/>
</dbReference>
<evidence type="ECO:0000259" key="4">
    <source>
        <dbReference type="PROSITE" id="PS50102"/>
    </source>
</evidence>
<comment type="similarity">
    <text evidence="1">Belongs to the RRP7 family.</text>
</comment>
<dbReference type="KEGG" id="cvn:111112561"/>
<sequence length="269" mass="31422">MCTAEKTVVIEGFTVIQTSFQESGKIGHSLYVKENERRGANRPKDRTLFVANIPPYCTEKSIQQVFKTFGDVMKVYLYDKPHSEDPPPNSSKYFPDRSKVKGFKVAYIIFKKAAALNKVKSHPYDKVVSLSSDEVPILTGIKKWQAEYQQNVCNPQRLQEEIDKYMTAYDEEQEREKRLALEQEGVPDEDGWVTVTRHGKNKGAPRTETMEKKVTSKDKKRQAEKELKNFYAFQMRETKRDKIAELRKKFEEDKQRISLMKASRKFRPY</sequence>
<dbReference type="Pfam" id="PF00076">
    <property type="entry name" value="RRM_1"/>
    <property type="match status" value="1"/>
</dbReference>
<dbReference type="GO" id="GO:0006364">
    <property type="term" value="P:rRNA processing"/>
    <property type="evidence" value="ECO:0007669"/>
    <property type="project" value="TreeGrafter"/>
</dbReference>
<evidence type="ECO:0000256" key="1">
    <source>
        <dbReference type="ARBA" id="ARBA00006110"/>
    </source>
</evidence>
<protein>
    <submittedName>
        <fullName evidence="6">Ribosomal RNA-processing protein 7 homolog A-like</fullName>
    </submittedName>
</protein>
<dbReference type="Gene3D" id="3.30.70.330">
    <property type="match status" value="1"/>
</dbReference>
<dbReference type="InterPro" id="IPR024326">
    <property type="entry name" value="RRP7_C"/>
</dbReference>
<dbReference type="InterPro" id="IPR000504">
    <property type="entry name" value="RRM_dom"/>
</dbReference>
<dbReference type="OrthoDB" id="5390at2759"/>
<accession>A0A8B8BR63</accession>
<dbReference type="GO" id="GO:0003723">
    <property type="term" value="F:RNA binding"/>
    <property type="evidence" value="ECO:0007669"/>
    <property type="project" value="UniProtKB-UniRule"/>
</dbReference>
<dbReference type="InterPro" id="IPR035979">
    <property type="entry name" value="RBD_domain_sf"/>
</dbReference>
<keyword evidence="2" id="KW-0694">RNA-binding</keyword>
<proteinExistence type="inferred from homology"/>
<evidence type="ECO:0000313" key="6">
    <source>
        <dbReference type="RefSeq" id="XP_022305800.1"/>
    </source>
</evidence>
<organism evidence="5 6">
    <name type="scientific">Crassostrea virginica</name>
    <name type="common">Eastern oyster</name>
    <dbReference type="NCBI Taxonomy" id="6565"/>
    <lineage>
        <taxon>Eukaryota</taxon>
        <taxon>Metazoa</taxon>
        <taxon>Spiralia</taxon>
        <taxon>Lophotrochozoa</taxon>
        <taxon>Mollusca</taxon>
        <taxon>Bivalvia</taxon>
        <taxon>Autobranchia</taxon>
        <taxon>Pteriomorphia</taxon>
        <taxon>Ostreida</taxon>
        <taxon>Ostreoidea</taxon>
        <taxon>Ostreidae</taxon>
        <taxon>Crassostrea</taxon>
    </lineage>
</organism>
<dbReference type="AlphaFoldDB" id="A0A8B8BR63"/>